<evidence type="ECO:0000313" key="3">
    <source>
        <dbReference type="Proteomes" id="UP000265703"/>
    </source>
</evidence>
<dbReference type="InterPro" id="IPR001245">
    <property type="entry name" value="Ser-Thr/Tyr_kinase_cat_dom"/>
</dbReference>
<feature type="domain" description="Serine-threonine/tyrosine-protein kinase catalytic" evidence="1">
    <location>
        <begin position="6"/>
        <end position="66"/>
    </location>
</feature>
<evidence type="ECO:0000259" key="1">
    <source>
        <dbReference type="Pfam" id="PF07714"/>
    </source>
</evidence>
<dbReference type="EMBL" id="QKYT01000999">
    <property type="protein sequence ID" value="RIA80294.1"/>
    <property type="molecule type" value="Genomic_DNA"/>
</dbReference>
<dbReference type="SUPFAM" id="SSF56112">
    <property type="entry name" value="Protein kinase-like (PK-like)"/>
    <property type="match status" value="1"/>
</dbReference>
<evidence type="ECO:0000313" key="2">
    <source>
        <dbReference type="EMBL" id="RIA80294.1"/>
    </source>
</evidence>
<proteinExistence type="predicted"/>
<dbReference type="AlphaFoldDB" id="A0A397SD33"/>
<dbReference type="InterPro" id="IPR011009">
    <property type="entry name" value="Kinase-like_dom_sf"/>
</dbReference>
<dbReference type="Gene3D" id="1.10.510.10">
    <property type="entry name" value="Transferase(Phosphotransferase) domain 1"/>
    <property type="match status" value="1"/>
</dbReference>
<dbReference type="OrthoDB" id="2317701at2759"/>
<organism evidence="2 3">
    <name type="scientific">Glomus cerebriforme</name>
    <dbReference type="NCBI Taxonomy" id="658196"/>
    <lineage>
        <taxon>Eukaryota</taxon>
        <taxon>Fungi</taxon>
        <taxon>Fungi incertae sedis</taxon>
        <taxon>Mucoromycota</taxon>
        <taxon>Glomeromycotina</taxon>
        <taxon>Glomeromycetes</taxon>
        <taxon>Glomerales</taxon>
        <taxon>Glomeraceae</taxon>
        <taxon>Glomus</taxon>
    </lineage>
</organism>
<dbReference type="GO" id="GO:0004672">
    <property type="term" value="F:protein kinase activity"/>
    <property type="evidence" value="ECO:0007669"/>
    <property type="project" value="InterPro"/>
</dbReference>
<keyword evidence="3" id="KW-1185">Reference proteome</keyword>
<dbReference type="Pfam" id="PF07714">
    <property type="entry name" value="PK_Tyr_Ser-Thr"/>
    <property type="match status" value="1"/>
</dbReference>
<sequence length="157" mass="18480">MIMYFVATGRQPFTEYAYDISLSDKIFKGVRPKINETEAPKCYIDLMKKCWNSNPDNRPSTTEIKELIMLFRDSYDQYNCGIKELKHYEIEKQFKEAEKYRRIHLSVLPSIENNENNQSQAIDISNNAASYSKLQEDYKIPDDEDEDFDFCSLADEV</sequence>
<protein>
    <recommendedName>
        <fullName evidence="1">Serine-threonine/tyrosine-protein kinase catalytic domain-containing protein</fullName>
    </recommendedName>
</protein>
<accession>A0A397SD33</accession>
<comment type="caution">
    <text evidence="2">The sequence shown here is derived from an EMBL/GenBank/DDBJ whole genome shotgun (WGS) entry which is preliminary data.</text>
</comment>
<gene>
    <name evidence="2" type="ORF">C1645_792828</name>
</gene>
<reference evidence="2 3" key="1">
    <citation type="submission" date="2018-06" db="EMBL/GenBank/DDBJ databases">
        <title>Comparative genomics reveals the genomic features of Rhizophagus irregularis, R. cerebriforme, R. diaphanum and Gigaspora rosea, and their symbiotic lifestyle signature.</title>
        <authorList>
            <person name="Morin E."/>
            <person name="San Clemente H."/>
            <person name="Chen E.C.H."/>
            <person name="De La Providencia I."/>
            <person name="Hainaut M."/>
            <person name="Kuo A."/>
            <person name="Kohler A."/>
            <person name="Murat C."/>
            <person name="Tang N."/>
            <person name="Roy S."/>
            <person name="Loubradou J."/>
            <person name="Henrissat B."/>
            <person name="Grigoriev I.V."/>
            <person name="Corradi N."/>
            <person name="Roux C."/>
            <person name="Martin F.M."/>
        </authorList>
    </citation>
    <scope>NUCLEOTIDE SEQUENCE [LARGE SCALE GENOMIC DNA]</scope>
    <source>
        <strain evidence="2 3">DAOM 227022</strain>
    </source>
</reference>
<name>A0A397SD33_9GLOM</name>
<feature type="non-terminal residue" evidence="2">
    <location>
        <position position="157"/>
    </location>
</feature>
<dbReference type="Proteomes" id="UP000265703">
    <property type="component" value="Unassembled WGS sequence"/>
</dbReference>